<geneLocation type="plasmid" evidence="1">
    <name>pl1</name>
</geneLocation>
<name>A0A5M8I5H0_CHLPH</name>
<keyword evidence="1" id="KW-0614">Plasmid</keyword>
<dbReference type="InterPro" id="IPR006881">
    <property type="entry name" value="RepA_C"/>
</dbReference>
<accession>A0A5M8I5H0</accession>
<protein>
    <submittedName>
        <fullName evidence="1">Pirin</fullName>
    </submittedName>
</protein>
<evidence type="ECO:0000313" key="1">
    <source>
        <dbReference type="EMBL" id="KAA6230477.1"/>
    </source>
</evidence>
<proteinExistence type="predicted"/>
<sequence>MSTNDKLQKLFAEAVAIEAESAKEAGALSYMARSMVMATLPHRKVEGNEFIRQNGDFTLSLMSPTHIGLPFGSIPRLLVAWVTTEAVRTKQRELILGDSLSEFMRALDLVPTGGRWGTITRLKEQMARLFASSVTCSYADGKRFAFQSVQVVDRASLWWDPKTPEQSTLWQSAIVLGEHFFKEIIESPVAVDMRALKVLKQSPMALDIYTLLTYRMSYLRKSTLIPWNGMQQQFGSDYAQTPEGLRNFKKKFIRALSMVHVVYPDANIDVTETGLILKPSKTHVQKLIK</sequence>
<dbReference type="AlphaFoldDB" id="A0A5M8I5H0"/>
<dbReference type="RefSeq" id="WP_151418929.1">
    <property type="nucleotide sequence ID" value="NZ_CM018433.1"/>
</dbReference>
<dbReference type="EMBL" id="VMRG01000003">
    <property type="protein sequence ID" value="KAA6230477.1"/>
    <property type="molecule type" value="Genomic_DNA"/>
</dbReference>
<dbReference type="Pfam" id="PF04796">
    <property type="entry name" value="RepA_C"/>
    <property type="match status" value="1"/>
</dbReference>
<reference evidence="1" key="1">
    <citation type="submission" date="2019-07" db="EMBL/GenBank/DDBJ databases">
        <title>Draft genome Sequence of Chlorobium phaeovibrioides sp. strain PhvTcv-s14, from the Phylum Chlorobi.</title>
        <authorList>
            <person name="Babenko V."/>
            <person name="Boldyreva D."/>
            <person name="Kanygina A."/>
            <person name="Selezneva O."/>
            <person name="Akopiyan T."/>
            <person name="Lunina O."/>
        </authorList>
    </citation>
    <scope>NUCLEOTIDE SEQUENCE [LARGE SCALE GENOMIC DNA]</scope>
    <source>
        <strain evidence="1">GrTcv12</strain>
        <plasmid evidence="1">pl1</plasmid>
    </source>
</reference>
<dbReference type="Proteomes" id="UP000327458">
    <property type="component" value="Plasmid pl1"/>
</dbReference>
<organism evidence="1">
    <name type="scientific">Chlorobium phaeovibrioides</name>
    <dbReference type="NCBI Taxonomy" id="1094"/>
    <lineage>
        <taxon>Bacteria</taxon>
        <taxon>Pseudomonadati</taxon>
        <taxon>Chlorobiota</taxon>
        <taxon>Chlorobiia</taxon>
        <taxon>Chlorobiales</taxon>
        <taxon>Chlorobiaceae</taxon>
        <taxon>Chlorobium/Pelodictyon group</taxon>
        <taxon>Chlorobium</taxon>
    </lineage>
</organism>
<comment type="caution">
    <text evidence="1">The sequence shown here is derived from an EMBL/GenBank/DDBJ whole genome shotgun (WGS) entry which is preliminary data.</text>
</comment>
<gene>
    <name evidence="1" type="ORF">FP507_10670</name>
</gene>